<gene>
    <name evidence="2" type="ORF">GCM10023091_26550</name>
</gene>
<evidence type="ECO:0000256" key="1">
    <source>
        <dbReference type="SAM" id="SignalP"/>
    </source>
</evidence>
<evidence type="ECO:0000313" key="3">
    <source>
        <dbReference type="Proteomes" id="UP001501508"/>
    </source>
</evidence>
<protein>
    <recommendedName>
        <fullName evidence="4">DUF5010 domain-containing protein</fullName>
    </recommendedName>
</protein>
<keyword evidence="1" id="KW-0732">Signal</keyword>
<feature type="chain" id="PRO_5046695004" description="DUF5010 domain-containing protein" evidence="1">
    <location>
        <begin position="24"/>
        <end position="599"/>
    </location>
</feature>
<comment type="caution">
    <text evidence="2">The sequence shown here is derived from an EMBL/GenBank/DDBJ whole genome shotgun (WGS) entry which is preliminary data.</text>
</comment>
<dbReference type="Proteomes" id="UP001501508">
    <property type="component" value="Unassembled WGS sequence"/>
</dbReference>
<accession>A0ABP8LZR2</accession>
<sequence>MKNRKIGRAALLLLTLCTAKLTGQPFVGHTNVTATDAVGRTLPGHEQVGPVKKDKFVGIFYWTWHTQQSGFGKNAPLNVTEYLARNPKAIEDYRNPIWPKENTPWFWGEPLFGYYQDTDEWVLRKHAEMLADAGVDMVLFDCTNANLTWKESYMKLCEVWSKARKDGVKTPRIAFMLPFWVSDGGKEILREIYRDLYKPGLYKDLWFIWKGKPFVMGHPDFAKALTGQAPEPVLTRELTGFFTFRPGQPVYNKGPEQPHHWGWLEIFPQHGFVSNEKGGFEQATVGVSQNWSAERGLTAMNAPKAFGRSYTAKKGHITEPGAVNYGHNFQEQWERGIEIDPELIFVTGWNEWIAGRYELWQQQTNAFPDQFNQEHSRDIEPMKGGHGDNYYYQLAANIRRFKGTPAPQKASPPVTIAIDGKFDDWKSVGPEYRAYKGNTGPRDHPGWGSYRYLNTTGRNDLFTMKVARDTAYVYFYAETAKPISAPGEHWMQLFVNTDRDKNSGWEGYDLVVNRKKPGEKAYLEKTTAAWNWQPAGEVAIKTYDNRMEIKIPRHFIEHNGRLDFEFKWQDNLQKPGDIMDFYLSGDAAPLGRFNFFFTE</sequence>
<name>A0ABP8LZR2_9BACT</name>
<reference evidence="3" key="1">
    <citation type="journal article" date="2019" name="Int. J. Syst. Evol. Microbiol.">
        <title>The Global Catalogue of Microorganisms (GCM) 10K type strain sequencing project: providing services to taxonomists for standard genome sequencing and annotation.</title>
        <authorList>
            <consortium name="The Broad Institute Genomics Platform"/>
            <consortium name="The Broad Institute Genome Sequencing Center for Infectious Disease"/>
            <person name="Wu L."/>
            <person name="Ma J."/>
        </authorList>
    </citation>
    <scope>NUCLEOTIDE SEQUENCE [LARGE SCALE GENOMIC DNA]</scope>
    <source>
        <strain evidence="3">JCM 31920</strain>
    </source>
</reference>
<proteinExistence type="predicted"/>
<feature type="signal peptide" evidence="1">
    <location>
        <begin position="1"/>
        <end position="23"/>
    </location>
</feature>
<keyword evidence="3" id="KW-1185">Reference proteome</keyword>
<organism evidence="2 3">
    <name type="scientific">Ravibacter arvi</name>
    <dbReference type="NCBI Taxonomy" id="2051041"/>
    <lineage>
        <taxon>Bacteria</taxon>
        <taxon>Pseudomonadati</taxon>
        <taxon>Bacteroidota</taxon>
        <taxon>Cytophagia</taxon>
        <taxon>Cytophagales</taxon>
        <taxon>Spirosomataceae</taxon>
        <taxon>Ravibacter</taxon>
    </lineage>
</organism>
<dbReference type="RefSeq" id="WP_345029899.1">
    <property type="nucleotide sequence ID" value="NZ_BAABEY010000025.1"/>
</dbReference>
<evidence type="ECO:0008006" key="4">
    <source>
        <dbReference type="Google" id="ProtNLM"/>
    </source>
</evidence>
<dbReference type="EMBL" id="BAABEY010000025">
    <property type="protein sequence ID" value="GAA4441373.1"/>
    <property type="molecule type" value="Genomic_DNA"/>
</dbReference>
<dbReference type="Gene3D" id="3.20.20.80">
    <property type="entry name" value="Glycosidases"/>
    <property type="match status" value="1"/>
</dbReference>
<evidence type="ECO:0000313" key="2">
    <source>
        <dbReference type="EMBL" id="GAA4441373.1"/>
    </source>
</evidence>